<evidence type="ECO:0000256" key="3">
    <source>
        <dbReference type="ARBA" id="ARBA00022840"/>
    </source>
</evidence>
<dbReference type="Gene3D" id="3.30.200.20">
    <property type="entry name" value="Phosphorylase Kinase, domain 1"/>
    <property type="match status" value="1"/>
</dbReference>
<dbReference type="Proteomes" id="UP000478008">
    <property type="component" value="Unassembled WGS sequence"/>
</dbReference>
<keyword evidence="1" id="KW-0808">Transferase</keyword>
<dbReference type="PANTHER" id="PTHR24055">
    <property type="entry name" value="MITOGEN-ACTIVATED PROTEIN KINASE"/>
    <property type="match status" value="1"/>
</dbReference>
<organism evidence="6 7">
    <name type="scientific">Dekkera bruxellensis</name>
    <name type="common">Brettanomyces custersii</name>
    <dbReference type="NCBI Taxonomy" id="5007"/>
    <lineage>
        <taxon>Eukaryota</taxon>
        <taxon>Fungi</taxon>
        <taxon>Dikarya</taxon>
        <taxon>Ascomycota</taxon>
        <taxon>Saccharomycotina</taxon>
        <taxon>Pichiomycetes</taxon>
        <taxon>Pichiales</taxon>
        <taxon>Pichiaceae</taxon>
        <taxon>Brettanomyces</taxon>
    </lineage>
</organism>
<evidence type="ECO:0000313" key="7">
    <source>
        <dbReference type="Proteomes" id="UP000478008"/>
    </source>
</evidence>
<evidence type="ECO:0000313" key="5">
    <source>
        <dbReference type="EMBL" id="KAF6013627.1"/>
    </source>
</evidence>
<dbReference type="GO" id="GO:0004674">
    <property type="term" value="F:protein serine/threonine kinase activity"/>
    <property type="evidence" value="ECO:0007669"/>
    <property type="project" value="UniProtKB-KW"/>
</dbReference>
<dbReference type="Proteomes" id="UP000568158">
    <property type="component" value="Unassembled WGS sequence"/>
</dbReference>
<keyword evidence="2" id="KW-0547">Nucleotide-binding</keyword>
<evidence type="ECO:0000256" key="2">
    <source>
        <dbReference type="ARBA" id="ARBA00022741"/>
    </source>
</evidence>
<keyword evidence="1" id="KW-0418">Kinase</keyword>
<name>A0A7D9H302_DEKBR</name>
<dbReference type="InterPro" id="IPR011009">
    <property type="entry name" value="Kinase-like_dom_sf"/>
</dbReference>
<keyword evidence="1" id="KW-0723">Serine/threonine-protein kinase</keyword>
<dbReference type="InterPro" id="IPR050117">
    <property type="entry name" value="MAPK"/>
</dbReference>
<dbReference type="Pfam" id="PF00069">
    <property type="entry name" value="Pkinase"/>
    <property type="match status" value="1"/>
</dbReference>
<sequence length="333" mass="38218">MSFKFGYRQLRRLQGGRFSDVYEVEDQQAENGKGAKYAMKVIEPDMEIAPHNVRNEVAIMEKMKRHTGIDSYSGNVVRLLREFTNPLEIGMLFPLYECGLEDIIRGKMYRRTKFMDDGQIDVVYENRMQPAEIRQITKGILSGLKFIHECGIIHRDLNPNNILFRNKSDLDPVIIDFGISYDKPNNNGLESPDDKITDIGTGYYKAPELLMSVRNYGEGVDIWSVAIILCRMCSKNGEMIFDEDASRSDLALLSSIVTAFGSPPRDWEDCKDSRTFHAMSQAFFTKAPLPDSKVLYQLWNSEGNEDLIRLFRRMTRYASKERPSAEEALEMIS</sequence>
<dbReference type="SMART" id="SM00220">
    <property type="entry name" value="S_TKc"/>
    <property type="match status" value="1"/>
</dbReference>
<dbReference type="AlphaFoldDB" id="A0A7D9H302"/>
<evidence type="ECO:0000256" key="1">
    <source>
        <dbReference type="ARBA" id="ARBA00022527"/>
    </source>
</evidence>
<feature type="domain" description="Protein kinase" evidence="4">
    <location>
        <begin position="7"/>
        <end position="333"/>
    </location>
</feature>
<dbReference type="InterPro" id="IPR000719">
    <property type="entry name" value="Prot_kinase_dom"/>
</dbReference>
<evidence type="ECO:0000313" key="8">
    <source>
        <dbReference type="Proteomes" id="UP000568158"/>
    </source>
</evidence>
<keyword evidence="7" id="KW-1185">Reference proteome</keyword>
<dbReference type="PROSITE" id="PS50011">
    <property type="entry name" value="PROTEIN_KINASE_DOM"/>
    <property type="match status" value="1"/>
</dbReference>
<dbReference type="GO" id="GO:0005524">
    <property type="term" value="F:ATP binding"/>
    <property type="evidence" value="ECO:0007669"/>
    <property type="project" value="UniProtKB-KW"/>
</dbReference>
<dbReference type="EMBL" id="JABCYN010000020">
    <property type="protein sequence ID" value="KAF6013627.1"/>
    <property type="molecule type" value="Genomic_DNA"/>
</dbReference>
<protein>
    <submittedName>
        <fullName evidence="6">DEBR0S6_10220g1_1</fullName>
    </submittedName>
</protein>
<keyword evidence="3" id="KW-0067">ATP-binding</keyword>
<evidence type="ECO:0000313" key="6">
    <source>
        <dbReference type="EMBL" id="VUG20200.1"/>
    </source>
</evidence>
<reference evidence="5 8" key="2">
    <citation type="journal article" date="2020" name="Appl. Microbiol. Biotechnol.">
        <title>Targeted gene deletion in Brettanomyces bruxellensis with an expression-free CRISPR-Cas9 system.</title>
        <authorList>
            <person name="Varela C."/>
            <person name="Bartel C."/>
            <person name="Onetto C."/>
            <person name="Borneman A."/>
        </authorList>
    </citation>
    <scope>NUCLEOTIDE SEQUENCE [LARGE SCALE GENOMIC DNA]</scope>
    <source>
        <strain evidence="5 8">AWRI1613</strain>
    </source>
</reference>
<evidence type="ECO:0000259" key="4">
    <source>
        <dbReference type="PROSITE" id="PS50011"/>
    </source>
</evidence>
<accession>A0A7D9H302</accession>
<gene>
    <name evidence="6" type="ORF">DEBR0S6_10220G</name>
    <name evidence="5" type="ORF">HII12_001608</name>
</gene>
<dbReference type="SUPFAM" id="SSF56112">
    <property type="entry name" value="Protein kinase-like (PK-like)"/>
    <property type="match status" value="1"/>
</dbReference>
<proteinExistence type="predicted"/>
<dbReference type="EMBL" id="CABFWN010000006">
    <property type="protein sequence ID" value="VUG20200.1"/>
    <property type="molecule type" value="Genomic_DNA"/>
</dbReference>
<dbReference type="Gene3D" id="1.10.510.10">
    <property type="entry name" value="Transferase(Phosphotransferase) domain 1"/>
    <property type="match status" value="1"/>
</dbReference>
<reference evidence="6 7" key="1">
    <citation type="submission" date="2019-07" db="EMBL/GenBank/DDBJ databases">
        <authorList>
            <person name="Friedrich A."/>
            <person name="Schacherer J."/>
        </authorList>
    </citation>
    <scope>NUCLEOTIDE SEQUENCE [LARGE SCALE GENOMIC DNA]</scope>
</reference>